<evidence type="ECO:0000256" key="8">
    <source>
        <dbReference type="ARBA" id="ARBA00022741"/>
    </source>
</evidence>
<comment type="caution">
    <text evidence="14">The sequence shown here is derived from an EMBL/GenBank/DDBJ whole genome shotgun (WGS) entry which is preliminary data.</text>
</comment>
<dbReference type="RefSeq" id="WP_130285892.1">
    <property type="nucleotide sequence ID" value="NZ_SGXE01000001.1"/>
</dbReference>
<proteinExistence type="inferred from homology"/>
<evidence type="ECO:0000256" key="7">
    <source>
        <dbReference type="ARBA" id="ARBA00022679"/>
    </source>
</evidence>
<evidence type="ECO:0000256" key="1">
    <source>
        <dbReference type="ARBA" id="ARBA00002274"/>
    </source>
</evidence>
<dbReference type="OrthoDB" id="9766423at2"/>
<dbReference type="EC" id="2.7.1.130" evidence="3 13"/>
<dbReference type="Proteomes" id="UP000292262">
    <property type="component" value="Unassembled WGS sequence"/>
</dbReference>
<dbReference type="PANTHER" id="PTHR42724">
    <property type="entry name" value="TETRAACYLDISACCHARIDE 4'-KINASE"/>
    <property type="match status" value="1"/>
</dbReference>
<evidence type="ECO:0000256" key="10">
    <source>
        <dbReference type="ARBA" id="ARBA00022840"/>
    </source>
</evidence>
<comment type="pathway">
    <text evidence="2 13">Glycolipid biosynthesis; lipid IV(A) biosynthesis; lipid IV(A) from (3R)-3-hydroxytetradecanoyl-[acyl-carrier-protein] and UDP-N-acetyl-alpha-D-glucosamine: step 6/6.</text>
</comment>
<evidence type="ECO:0000256" key="13">
    <source>
        <dbReference type="HAMAP-Rule" id="MF_00409"/>
    </source>
</evidence>
<keyword evidence="9 13" id="KW-0418">Kinase</keyword>
<evidence type="ECO:0000256" key="4">
    <source>
        <dbReference type="ARBA" id="ARBA00016436"/>
    </source>
</evidence>
<evidence type="ECO:0000256" key="5">
    <source>
        <dbReference type="ARBA" id="ARBA00022516"/>
    </source>
</evidence>
<dbReference type="NCBIfam" id="TIGR00682">
    <property type="entry name" value="lpxK"/>
    <property type="match status" value="1"/>
</dbReference>
<feature type="binding site" evidence="13">
    <location>
        <begin position="47"/>
        <end position="54"/>
    </location>
    <ligand>
        <name>ATP</name>
        <dbReference type="ChEBI" id="CHEBI:30616"/>
    </ligand>
</feature>
<dbReference type="GO" id="GO:0005524">
    <property type="term" value="F:ATP binding"/>
    <property type="evidence" value="ECO:0007669"/>
    <property type="project" value="UniProtKB-UniRule"/>
</dbReference>
<sequence>MNLLRKLLFPVVPIYWLVTWVRNKLYDWGIKKSVTYHLPIIAVGNLSVGGTGKTPMVEYLINLLSSSFKLATLSRGYGRNTKGFVLASTTSTTHTIGDEPMQFYTKHEEVQVAVDENRRRGITHLLALKNKPEVILLDDAYQHRKVKAGFYILLTSYDQLYCNDYVLPTGNLREPRSGANRADLVIVTKCPPNLLDQEKQRIEKALQLTTKQQLFFATIAYTSALQSGTLQKPLSFFKDTPFTLITGIANPKPLVAYYEHLGLKFTHINYPDHHNFSTKEIEKLKDAGTLVTTEKDYMRLSDHFSEGDLWYQSIAMQFMGEYSGRLFDEQILNVVKKEGSYVS</sequence>
<dbReference type="GO" id="GO:0009029">
    <property type="term" value="F:lipid-A 4'-kinase activity"/>
    <property type="evidence" value="ECO:0007669"/>
    <property type="project" value="UniProtKB-UniRule"/>
</dbReference>
<keyword evidence="5 13" id="KW-0444">Lipid biosynthesis</keyword>
<reference evidence="14 15" key="1">
    <citation type="submission" date="2019-02" db="EMBL/GenBank/DDBJ databases">
        <title>Genomic Encyclopedia of Type Strains, Phase IV (KMG-IV): sequencing the most valuable type-strain genomes for metagenomic binning, comparative biology and taxonomic classification.</title>
        <authorList>
            <person name="Goeker M."/>
        </authorList>
    </citation>
    <scope>NUCLEOTIDE SEQUENCE [LARGE SCALE GENOMIC DNA]</scope>
    <source>
        <strain evidence="14 15">DSM 17196</strain>
    </source>
</reference>
<keyword evidence="7 13" id="KW-0808">Transferase</keyword>
<keyword evidence="6 13" id="KW-0441">Lipid A biosynthesis</keyword>
<evidence type="ECO:0000256" key="3">
    <source>
        <dbReference type="ARBA" id="ARBA00012071"/>
    </source>
</evidence>
<gene>
    <name evidence="13" type="primary">lpxK</name>
    <name evidence="14" type="ORF">EV197_1329</name>
</gene>
<keyword evidence="15" id="KW-1185">Reference proteome</keyword>
<dbReference type="AlphaFoldDB" id="A0A4Q7PI40"/>
<accession>A0A4Q7PI40</accession>
<protein>
    <recommendedName>
        <fullName evidence="4 13">Tetraacyldisaccharide 4'-kinase</fullName>
        <ecNumber evidence="3 13">2.7.1.130</ecNumber>
    </recommendedName>
    <alternativeName>
        <fullName evidence="12 13">Lipid A 4'-kinase</fullName>
    </alternativeName>
</protein>
<organism evidence="14 15">
    <name type="scientific">Aquimarina brevivitae</name>
    <dbReference type="NCBI Taxonomy" id="323412"/>
    <lineage>
        <taxon>Bacteria</taxon>
        <taxon>Pseudomonadati</taxon>
        <taxon>Bacteroidota</taxon>
        <taxon>Flavobacteriia</taxon>
        <taxon>Flavobacteriales</taxon>
        <taxon>Flavobacteriaceae</taxon>
        <taxon>Aquimarina</taxon>
    </lineage>
</organism>
<evidence type="ECO:0000313" key="15">
    <source>
        <dbReference type="Proteomes" id="UP000292262"/>
    </source>
</evidence>
<comment type="function">
    <text evidence="1 13">Transfers the gamma-phosphate of ATP to the 4'-position of a tetraacyldisaccharide 1-phosphate intermediate (termed DS-1-P) to form tetraacyldisaccharide 1,4'-bis-phosphate (lipid IVA).</text>
</comment>
<comment type="similarity">
    <text evidence="13">Belongs to the LpxK family.</text>
</comment>
<dbReference type="InterPro" id="IPR027417">
    <property type="entry name" value="P-loop_NTPase"/>
</dbReference>
<name>A0A4Q7PI40_9FLAO</name>
<dbReference type="SUPFAM" id="SSF52540">
    <property type="entry name" value="P-loop containing nucleoside triphosphate hydrolases"/>
    <property type="match status" value="1"/>
</dbReference>
<dbReference type="PANTHER" id="PTHR42724:SF1">
    <property type="entry name" value="TETRAACYLDISACCHARIDE 4'-KINASE, MITOCHONDRIAL-RELATED"/>
    <property type="match status" value="1"/>
</dbReference>
<evidence type="ECO:0000256" key="6">
    <source>
        <dbReference type="ARBA" id="ARBA00022556"/>
    </source>
</evidence>
<evidence type="ECO:0000256" key="11">
    <source>
        <dbReference type="ARBA" id="ARBA00023098"/>
    </source>
</evidence>
<dbReference type="HAMAP" id="MF_00409">
    <property type="entry name" value="LpxK"/>
    <property type="match status" value="1"/>
</dbReference>
<dbReference type="EMBL" id="SGXE01000001">
    <property type="protein sequence ID" value="RZT00096.1"/>
    <property type="molecule type" value="Genomic_DNA"/>
</dbReference>
<dbReference type="Pfam" id="PF02606">
    <property type="entry name" value="LpxK"/>
    <property type="match status" value="1"/>
</dbReference>
<dbReference type="InterPro" id="IPR003758">
    <property type="entry name" value="LpxK"/>
</dbReference>
<keyword evidence="10 13" id="KW-0067">ATP-binding</keyword>
<evidence type="ECO:0000256" key="2">
    <source>
        <dbReference type="ARBA" id="ARBA00004870"/>
    </source>
</evidence>
<evidence type="ECO:0000256" key="12">
    <source>
        <dbReference type="ARBA" id="ARBA00029757"/>
    </source>
</evidence>
<dbReference type="GO" id="GO:0009245">
    <property type="term" value="P:lipid A biosynthetic process"/>
    <property type="evidence" value="ECO:0007669"/>
    <property type="project" value="UniProtKB-UniRule"/>
</dbReference>
<evidence type="ECO:0000256" key="9">
    <source>
        <dbReference type="ARBA" id="ARBA00022777"/>
    </source>
</evidence>
<keyword evidence="11 13" id="KW-0443">Lipid metabolism</keyword>
<keyword evidence="8 13" id="KW-0547">Nucleotide-binding</keyword>
<comment type="catalytic activity">
    <reaction evidence="13">
        <text>a lipid A disaccharide + ATP = a lipid IVA + ADP + H(+)</text>
        <dbReference type="Rhea" id="RHEA:67840"/>
        <dbReference type="ChEBI" id="CHEBI:15378"/>
        <dbReference type="ChEBI" id="CHEBI:30616"/>
        <dbReference type="ChEBI" id="CHEBI:176343"/>
        <dbReference type="ChEBI" id="CHEBI:176425"/>
        <dbReference type="ChEBI" id="CHEBI:456216"/>
        <dbReference type="EC" id="2.7.1.130"/>
    </reaction>
</comment>
<dbReference type="GO" id="GO:0005886">
    <property type="term" value="C:plasma membrane"/>
    <property type="evidence" value="ECO:0007669"/>
    <property type="project" value="TreeGrafter"/>
</dbReference>
<evidence type="ECO:0000313" key="14">
    <source>
        <dbReference type="EMBL" id="RZT00096.1"/>
    </source>
</evidence>
<dbReference type="UniPathway" id="UPA00359">
    <property type="reaction ID" value="UER00482"/>
</dbReference>